<proteinExistence type="predicted"/>
<dbReference type="Proteomes" id="UP001604277">
    <property type="component" value="Unassembled WGS sequence"/>
</dbReference>
<dbReference type="AlphaFoldDB" id="A0ABD1SMI1"/>
<accession>A0ABD1SMI1</accession>
<gene>
    <name evidence="1" type="ORF">Fot_35401</name>
</gene>
<sequence length="143" mass="15810">MHTKEKRQRAKHAGVQSALVVHVDLADQAPIYSPTNYHLGSASTPVMAYHSWSNRNNTNARFYGGHTCYSPPITNGSPVALPPIPAPTYSSPTFTSRERSMHQRPLFSNLNHRLSSNSGPNSSGFRYVSNPSLKDHVCLDLHL</sequence>
<dbReference type="PANTHER" id="PTHR46547">
    <property type="entry name" value="ZINC FINGER PROTEIN GIS"/>
    <property type="match status" value="1"/>
</dbReference>
<dbReference type="PANTHER" id="PTHR46547:SF7">
    <property type="entry name" value="ZINC FINGER PROTEIN GIS"/>
    <property type="match status" value="1"/>
</dbReference>
<comment type="caution">
    <text evidence="1">The sequence shown here is derived from an EMBL/GenBank/DDBJ whole genome shotgun (WGS) entry which is preliminary data.</text>
</comment>
<evidence type="ECO:0000313" key="2">
    <source>
        <dbReference type="Proteomes" id="UP001604277"/>
    </source>
</evidence>
<reference evidence="2" key="1">
    <citation type="submission" date="2024-07" db="EMBL/GenBank/DDBJ databases">
        <title>Two chromosome-level genome assemblies of Korean endemic species Abeliophyllum distichum and Forsythia ovata (Oleaceae).</title>
        <authorList>
            <person name="Jang H."/>
        </authorList>
    </citation>
    <scope>NUCLEOTIDE SEQUENCE [LARGE SCALE GENOMIC DNA]</scope>
</reference>
<name>A0ABD1SMI1_9LAMI</name>
<dbReference type="EMBL" id="JBFOLJ010000010">
    <property type="protein sequence ID" value="KAL2501553.1"/>
    <property type="molecule type" value="Genomic_DNA"/>
</dbReference>
<protein>
    <submittedName>
        <fullName evidence="1">Zinc finger protein GIS2-like</fullName>
    </submittedName>
</protein>
<keyword evidence="2" id="KW-1185">Reference proteome</keyword>
<dbReference type="InterPro" id="IPR044291">
    <property type="entry name" value="GIS/GIS2/ZFP8"/>
</dbReference>
<evidence type="ECO:0000313" key="1">
    <source>
        <dbReference type="EMBL" id="KAL2501553.1"/>
    </source>
</evidence>
<organism evidence="1 2">
    <name type="scientific">Forsythia ovata</name>
    <dbReference type="NCBI Taxonomy" id="205694"/>
    <lineage>
        <taxon>Eukaryota</taxon>
        <taxon>Viridiplantae</taxon>
        <taxon>Streptophyta</taxon>
        <taxon>Embryophyta</taxon>
        <taxon>Tracheophyta</taxon>
        <taxon>Spermatophyta</taxon>
        <taxon>Magnoliopsida</taxon>
        <taxon>eudicotyledons</taxon>
        <taxon>Gunneridae</taxon>
        <taxon>Pentapetalae</taxon>
        <taxon>asterids</taxon>
        <taxon>lamiids</taxon>
        <taxon>Lamiales</taxon>
        <taxon>Oleaceae</taxon>
        <taxon>Forsythieae</taxon>
        <taxon>Forsythia</taxon>
    </lineage>
</organism>